<keyword evidence="3" id="KW-0663">Pyridoxal phosphate</keyword>
<dbReference type="InterPro" id="IPR023603">
    <property type="entry name" value="Low_specificity_L-TA-like"/>
</dbReference>
<name>A0A923PJ71_9BACT</name>
<dbReference type="GO" id="GO:0006545">
    <property type="term" value="P:glycine biosynthetic process"/>
    <property type="evidence" value="ECO:0007669"/>
    <property type="project" value="TreeGrafter"/>
</dbReference>
<reference evidence="7" key="1">
    <citation type="submission" date="2020-08" db="EMBL/GenBank/DDBJ databases">
        <title>Lewinella bacteria from marine environments.</title>
        <authorList>
            <person name="Zhong Y."/>
        </authorList>
    </citation>
    <scope>NUCLEOTIDE SEQUENCE</scope>
    <source>
        <strain evidence="7">KCTC 42187</strain>
    </source>
</reference>
<proteinExistence type="inferred from homology"/>
<evidence type="ECO:0000256" key="2">
    <source>
        <dbReference type="ARBA" id="ARBA00006966"/>
    </source>
</evidence>
<organism evidence="7 8">
    <name type="scientific">Neolewinella lacunae</name>
    <dbReference type="NCBI Taxonomy" id="1517758"/>
    <lineage>
        <taxon>Bacteria</taxon>
        <taxon>Pseudomonadati</taxon>
        <taxon>Bacteroidota</taxon>
        <taxon>Saprospiria</taxon>
        <taxon>Saprospirales</taxon>
        <taxon>Lewinellaceae</taxon>
        <taxon>Neolewinella</taxon>
    </lineage>
</organism>
<dbReference type="GO" id="GO:0008732">
    <property type="term" value="F:L-allo-threonine aldolase activity"/>
    <property type="evidence" value="ECO:0007669"/>
    <property type="project" value="TreeGrafter"/>
</dbReference>
<keyword evidence="8" id="KW-1185">Reference proteome</keyword>
<evidence type="ECO:0000259" key="6">
    <source>
        <dbReference type="Pfam" id="PF01212"/>
    </source>
</evidence>
<dbReference type="AlphaFoldDB" id="A0A923PJ71"/>
<keyword evidence="4" id="KW-0456">Lyase</keyword>
<dbReference type="Gene3D" id="3.40.640.10">
    <property type="entry name" value="Type I PLP-dependent aspartate aminotransferase-like (Major domain)"/>
    <property type="match status" value="1"/>
</dbReference>
<evidence type="ECO:0000313" key="8">
    <source>
        <dbReference type="Proteomes" id="UP000650081"/>
    </source>
</evidence>
<dbReference type="Pfam" id="PF01212">
    <property type="entry name" value="Beta_elim_lyase"/>
    <property type="match status" value="1"/>
</dbReference>
<feature type="modified residue" description="N6-(pyridoxal phosphate)lysine" evidence="5">
    <location>
        <position position="200"/>
    </location>
</feature>
<dbReference type="PIRSF" id="PIRSF017617">
    <property type="entry name" value="Thr_aldolase"/>
    <property type="match status" value="1"/>
</dbReference>
<evidence type="ECO:0000256" key="3">
    <source>
        <dbReference type="ARBA" id="ARBA00022898"/>
    </source>
</evidence>
<dbReference type="InterPro" id="IPR015421">
    <property type="entry name" value="PyrdxlP-dep_Trfase_major"/>
</dbReference>
<dbReference type="NCBIfam" id="NF041359">
    <property type="entry name" value="GntG_guanitoxin"/>
    <property type="match status" value="1"/>
</dbReference>
<comment type="similarity">
    <text evidence="2">Belongs to the threonine aldolase family.</text>
</comment>
<accession>A0A923PJ71</accession>
<evidence type="ECO:0000256" key="1">
    <source>
        <dbReference type="ARBA" id="ARBA00001933"/>
    </source>
</evidence>
<dbReference type="RefSeq" id="WP_187467122.1">
    <property type="nucleotide sequence ID" value="NZ_JACSIT010000117.1"/>
</dbReference>
<dbReference type="Proteomes" id="UP000650081">
    <property type="component" value="Unassembled WGS sequence"/>
</dbReference>
<comment type="caution">
    <text evidence="7">The sequence shown here is derived from an EMBL/GenBank/DDBJ whole genome shotgun (WGS) entry which is preliminary data.</text>
</comment>
<dbReference type="FunFam" id="3.40.640.10:FF:000030">
    <property type="entry name" value="Low-specificity L-threonine aldolase"/>
    <property type="match status" value="1"/>
</dbReference>
<dbReference type="PANTHER" id="PTHR48097">
    <property type="entry name" value="L-THREONINE ALDOLASE-RELATED"/>
    <property type="match status" value="1"/>
</dbReference>
<comment type="cofactor">
    <cofactor evidence="1">
        <name>pyridoxal 5'-phosphate</name>
        <dbReference type="ChEBI" id="CHEBI:597326"/>
    </cofactor>
</comment>
<dbReference type="GO" id="GO:0006567">
    <property type="term" value="P:L-threonine catabolic process"/>
    <property type="evidence" value="ECO:0007669"/>
    <property type="project" value="TreeGrafter"/>
</dbReference>
<protein>
    <submittedName>
        <fullName evidence="7">Threonine aldolase</fullName>
    </submittedName>
</protein>
<dbReference type="InterPro" id="IPR001597">
    <property type="entry name" value="ArAA_b-elim_lyase/Thr_aldolase"/>
</dbReference>
<dbReference type="EMBL" id="JACSIT010000117">
    <property type="protein sequence ID" value="MBC6995070.1"/>
    <property type="molecule type" value="Genomic_DNA"/>
</dbReference>
<evidence type="ECO:0000256" key="4">
    <source>
        <dbReference type="ARBA" id="ARBA00023239"/>
    </source>
</evidence>
<dbReference type="PANTHER" id="PTHR48097:SF9">
    <property type="entry name" value="L-THREONINE ALDOLASE"/>
    <property type="match status" value="1"/>
</dbReference>
<evidence type="ECO:0000256" key="5">
    <source>
        <dbReference type="PIRSR" id="PIRSR017617-1"/>
    </source>
</evidence>
<dbReference type="InterPro" id="IPR015424">
    <property type="entry name" value="PyrdxlP-dep_Trfase"/>
</dbReference>
<dbReference type="SUPFAM" id="SSF53383">
    <property type="entry name" value="PLP-dependent transferases"/>
    <property type="match status" value="1"/>
</dbReference>
<gene>
    <name evidence="7" type="ORF">H9S92_12900</name>
</gene>
<dbReference type="GO" id="GO:0005829">
    <property type="term" value="C:cytosol"/>
    <property type="evidence" value="ECO:0007669"/>
    <property type="project" value="TreeGrafter"/>
</dbReference>
<sequence>MLVNLTSDTATQPTPPMLQAMFAAAVGDDVFRQDPTVNRLESSAAERFGMEAALFCPSGTMTNQLAIKCHTQALDEVICEEKSHVYQYEGGVYAMLSSVSMNLIQGERGKLLPGQIAAAVKPRYDWLPISRLLVLENTCNKGGGSIYTLAEASSLVQEARKQKLACHLDGARLFNALVETGESTEDWGRLFDTVSICLSKGLGAPVGSLLLGPQELIDRARRYRKVIGGGMRQAGYLAAAGLYALEHHVERLAEDNARARRLAATLTTLPCVSRVEQTETNICIFHLSGSQTASQFLEKLEEYNIKAVAFGPQTIRFTTHLGVSDAMIEYVEECLGRL</sequence>
<evidence type="ECO:0000313" key="7">
    <source>
        <dbReference type="EMBL" id="MBC6995070.1"/>
    </source>
</evidence>
<dbReference type="InterPro" id="IPR015422">
    <property type="entry name" value="PyrdxlP-dep_Trfase_small"/>
</dbReference>
<feature type="domain" description="Aromatic amino acid beta-eliminating lyase/threonine aldolase" evidence="6">
    <location>
        <begin position="5"/>
        <end position="284"/>
    </location>
</feature>
<dbReference type="Gene3D" id="3.90.1150.10">
    <property type="entry name" value="Aspartate Aminotransferase, domain 1"/>
    <property type="match status" value="1"/>
</dbReference>